<organism evidence="2 3">
    <name type="scientific">Dreissena polymorpha</name>
    <name type="common">Zebra mussel</name>
    <name type="synonym">Mytilus polymorpha</name>
    <dbReference type="NCBI Taxonomy" id="45954"/>
    <lineage>
        <taxon>Eukaryota</taxon>
        <taxon>Metazoa</taxon>
        <taxon>Spiralia</taxon>
        <taxon>Lophotrochozoa</taxon>
        <taxon>Mollusca</taxon>
        <taxon>Bivalvia</taxon>
        <taxon>Autobranchia</taxon>
        <taxon>Heteroconchia</taxon>
        <taxon>Euheterodonta</taxon>
        <taxon>Imparidentia</taxon>
        <taxon>Neoheterodontei</taxon>
        <taxon>Myida</taxon>
        <taxon>Dreissenoidea</taxon>
        <taxon>Dreissenidae</taxon>
        <taxon>Dreissena</taxon>
    </lineage>
</organism>
<reference evidence="2" key="2">
    <citation type="submission" date="2020-11" db="EMBL/GenBank/DDBJ databases">
        <authorList>
            <person name="McCartney M.A."/>
            <person name="Auch B."/>
            <person name="Kono T."/>
            <person name="Mallez S."/>
            <person name="Becker A."/>
            <person name="Gohl D.M."/>
            <person name="Silverstein K.A.T."/>
            <person name="Koren S."/>
            <person name="Bechman K.B."/>
            <person name="Herman A."/>
            <person name="Abrahante J.E."/>
            <person name="Garbe J."/>
        </authorList>
    </citation>
    <scope>NUCLEOTIDE SEQUENCE</scope>
    <source>
        <strain evidence="2">Duluth1</strain>
        <tissue evidence="2">Whole animal</tissue>
    </source>
</reference>
<dbReference type="AlphaFoldDB" id="A0A9D4DKW8"/>
<dbReference type="GO" id="GO:0051959">
    <property type="term" value="F:dynein light intermediate chain binding"/>
    <property type="evidence" value="ECO:0007669"/>
    <property type="project" value="InterPro"/>
</dbReference>
<keyword evidence="3" id="KW-1185">Reference proteome</keyword>
<protein>
    <recommendedName>
        <fullName evidence="1">Dynein heavy chain linker domain-containing protein</fullName>
    </recommendedName>
</protein>
<dbReference type="EMBL" id="JAIWYP010000010">
    <property type="protein sequence ID" value="KAH3750215.1"/>
    <property type="molecule type" value="Genomic_DNA"/>
</dbReference>
<gene>
    <name evidence="2" type="ORF">DPMN_184734</name>
</gene>
<evidence type="ECO:0000313" key="2">
    <source>
        <dbReference type="EMBL" id="KAH3750215.1"/>
    </source>
</evidence>
<reference evidence="2" key="1">
    <citation type="journal article" date="2019" name="bioRxiv">
        <title>The Genome of the Zebra Mussel, Dreissena polymorpha: A Resource for Invasive Species Research.</title>
        <authorList>
            <person name="McCartney M.A."/>
            <person name="Auch B."/>
            <person name="Kono T."/>
            <person name="Mallez S."/>
            <person name="Zhang Y."/>
            <person name="Obille A."/>
            <person name="Becker A."/>
            <person name="Abrahante J.E."/>
            <person name="Garbe J."/>
            <person name="Badalamenti J.P."/>
            <person name="Herman A."/>
            <person name="Mangelson H."/>
            <person name="Liachko I."/>
            <person name="Sullivan S."/>
            <person name="Sone E.D."/>
            <person name="Koren S."/>
            <person name="Silverstein K.A.T."/>
            <person name="Beckman K.B."/>
            <person name="Gohl D.M."/>
        </authorList>
    </citation>
    <scope>NUCLEOTIDE SEQUENCE</scope>
    <source>
        <strain evidence="2">Duluth1</strain>
        <tissue evidence="2">Whole animal</tissue>
    </source>
</reference>
<accession>A0A9D4DKW8</accession>
<dbReference type="Gene3D" id="1.20.140.100">
    <property type="entry name" value="Dynein heavy chain, N-terminal domain 2"/>
    <property type="match status" value="1"/>
</dbReference>
<proteinExistence type="predicted"/>
<evidence type="ECO:0000313" key="3">
    <source>
        <dbReference type="Proteomes" id="UP000828390"/>
    </source>
</evidence>
<dbReference type="InterPro" id="IPR042222">
    <property type="entry name" value="Dynein_2_N"/>
</dbReference>
<dbReference type="InterPro" id="IPR013602">
    <property type="entry name" value="Dynein_heavy_linker"/>
</dbReference>
<feature type="domain" description="Dynein heavy chain linker" evidence="1">
    <location>
        <begin position="10"/>
        <end position="59"/>
    </location>
</feature>
<dbReference type="Proteomes" id="UP000828390">
    <property type="component" value="Unassembled WGS sequence"/>
</dbReference>
<sequence length="60" mass="6835">MNMFVGVCLQIEFTIISYRDTGTSILSSVDDIQLLLDDHIVKTQTMRGSPFIKPFEVEIK</sequence>
<dbReference type="GO" id="GO:0030286">
    <property type="term" value="C:dynein complex"/>
    <property type="evidence" value="ECO:0007669"/>
    <property type="project" value="InterPro"/>
</dbReference>
<dbReference type="PANTHER" id="PTHR22878:SF70">
    <property type="entry name" value="DYNEIN HEAVY CHAIN 2, AXONEMAL"/>
    <property type="match status" value="1"/>
</dbReference>
<dbReference type="GO" id="GO:0045505">
    <property type="term" value="F:dynein intermediate chain binding"/>
    <property type="evidence" value="ECO:0007669"/>
    <property type="project" value="InterPro"/>
</dbReference>
<comment type="caution">
    <text evidence="2">The sequence shown here is derived from an EMBL/GenBank/DDBJ whole genome shotgun (WGS) entry which is preliminary data.</text>
</comment>
<dbReference type="GO" id="GO:0007018">
    <property type="term" value="P:microtubule-based movement"/>
    <property type="evidence" value="ECO:0007669"/>
    <property type="project" value="InterPro"/>
</dbReference>
<dbReference type="PANTHER" id="PTHR22878">
    <property type="entry name" value="DYNEIN HEAVY CHAIN 6, AXONEMAL-LIKE-RELATED"/>
    <property type="match status" value="1"/>
</dbReference>
<evidence type="ECO:0000259" key="1">
    <source>
        <dbReference type="Pfam" id="PF08393"/>
    </source>
</evidence>
<dbReference type="Pfam" id="PF08393">
    <property type="entry name" value="DHC_N2"/>
    <property type="match status" value="1"/>
</dbReference>
<name>A0A9D4DKW8_DREPO</name>
<dbReference type="InterPro" id="IPR026983">
    <property type="entry name" value="DHC"/>
</dbReference>